<organism>
    <name type="scientific">Pyricularia oryzae (strain P131)</name>
    <name type="common">Rice blast fungus</name>
    <name type="synonym">Magnaporthe oryzae</name>
    <dbReference type="NCBI Taxonomy" id="1143193"/>
    <lineage>
        <taxon>Eukaryota</taxon>
        <taxon>Fungi</taxon>
        <taxon>Dikarya</taxon>
        <taxon>Ascomycota</taxon>
        <taxon>Pezizomycotina</taxon>
        <taxon>Sordariomycetes</taxon>
        <taxon>Sordariomycetidae</taxon>
        <taxon>Magnaporthales</taxon>
        <taxon>Pyriculariaceae</taxon>
        <taxon>Pyricularia</taxon>
    </lineage>
</organism>
<feature type="transmembrane region" description="Helical" evidence="1">
    <location>
        <begin position="171"/>
        <end position="189"/>
    </location>
</feature>
<keyword evidence="1" id="KW-0472">Membrane</keyword>
<keyword evidence="1" id="KW-0812">Transmembrane</keyword>
<dbReference type="PANTHER" id="PTHR37577">
    <property type="entry name" value="INTEGRAL MEMBRANE PROTEIN"/>
    <property type="match status" value="1"/>
</dbReference>
<reference evidence="2" key="1">
    <citation type="journal article" date="2012" name="PLoS Genet.">
        <title>Comparative analysis of the genomes of two field isolates of the rice blast fungus Magnaporthe oryzae.</title>
        <authorList>
            <person name="Xue M."/>
            <person name="Yang J."/>
            <person name="Li Z."/>
            <person name="Hu S."/>
            <person name="Yao N."/>
            <person name="Dean R.A."/>
            <person name="Zhao W."/>
            <person name="Shen M."/>
            <person name="Zhang H."/>
            <person name="Li C."/>
            <person name="Liu L."/>
            <person name="Cao L."/>
            <person name="Xu X."/>
            <person name="Xing Y."/>
            <person name="Hsiang T."/>
            <person name="Zhang Z."/>
            <person name="Xu J.R."/>
            <person name="Peng Y.L."/>
        </authorList>
    </citation>
    <scope>NUCLEOTIDE SEQUENCE [LARGE SCALE GENOMIC DNA]</scope>
    <source>
        <strain evidence="2">P131</strain>
    </source>
</reference>
<evidence type="ECO:0000313" key="2">
    <source>
        <dbReference type="EMBL" id="ELQ59608.1"/>
    </source>
</evidence>
<dbReference type="InterPro" id="IPR053018">
    <property type="entry name" value="Elsinochrome_Biosynth-Asso"/>
</dbReference>
<gene>
    <name evidence="2" type="ORF">OOW_P131scaffold01338g47</name>
</gene>
<feature type="transmembrane region" description="Helical" evidence="1">
    <location>
        <begin position="32"/>
        <end position="58"/>
    </location>
</feature>
<protein>
    <submittedName>
        <fullName evidence="2">Uncharacterized protein</fullName>
    </submittedName>
</protein>
<dbReference type="EMBL" id="JH794549">
    <property type="protein sequence ID" value="ELQ59608.1"/>
    <property type="molecule type" value="Genomic_DNA"/>
</dbReference>
<feature type="transmembrane region" description="Helical" evidence="1">
    <location>
        <begin position="231"/>
        <end position="249"/>
    </location>
</feature>
<proteinExistence type="predicted"/>
<keyword evidence="1" id="KW-1133">Transmembrane helix</keyword>
<evidence type="ECO:0000256" key="1">
    <source>
        <dbReference type="SAM" id="Phobius"/>
    </source>
</evidence>
<feature type="transmembrane region" description="Helical" evidence="1">
    <location>
        <begin position="297"/>
        <end position="317"/>
    </location>
</feature>
<accession>L7IUL5</accession>
<sequence length="385" mass="43419">MLGCDCSSASERQVKDVRPYIVWEVQSPNPDISGLGVIVGLLAPNIIVCILVFMYYLLAVDPNDEHFCTKLDRSILGWARKRMSPWLLGWNPGKIETRRCLLGVSQLTYSFSDAQLVNALSLLASAFINRCDISTYDWQMLVSCVWFASLTQLATIPLLNRQFRKVRLLAYIRVLLMTVVLILLILALIPTAHADWMRYPDDLAVCYLDFNTNSLPAHGYYSSWRYSKTRLANGLSLAWSIGLLGFTYVRRTVSLLCGPFGVTAWPTRLRLWLRRQGLALTESFECRISDSRSKKHTIGLALLCIPMSILSTLRALLRLSESFFGHVTLLEVTTFWGIVVLARQFGYMVIEKDESTWVVGSNCPFLSVVITLAPSDGCTCWSMTT</sequence>
<name>L7IUL5_PYRO1</name>
<dbReference type="AlphaFoldDB" id="L7IUL5"/>
<dbReference type="PANTHER" id="PTHR37577:SF1">
    <property type="entry name" value="INTEGRAL MEMBRANE PROTEIN"/>
    <property type="match status" value="1"/>
</dbReference>
<feature type="transmembrane region" description="Helical" evidence="1">
    <location>
        <begin position="323"/>
        <end position="342"/>
    </location>
</feature>